<reference evidence="3 4" key="1">
    <citation type="submission" date="2017-11" db="EMBL/GenBank/DDBJ databases">
        <title>Draft Genome Sequence of Lactobacillus curieae NBRC 111893 isolated from Koso, a Japanese sugar-Vegetable Fermented Beverage.</title>
        <authorList>
            <person name="Chiou T.Y."/>
            <person name="Oshima K."/>
            <person name="Suda W."/>
            <person name="Hattori M."/>
            <person name="Takahashi T."/>
        </authorList>
    </citation>
    <scope>NUCLEOTIDE SEQUENCE [LARGE SCALE GENOMIC DNA]</scope>
    <source>
        <strain evidence="3 4">NBRC111893</strain>
    </source>
</reference>
<evidence type="ECO:0000259" key="2">
    <source>
        <dbReference type="PROSITE" id="PS50126"/>
    </source>
</evidence>
<feature type="region of interest" description="Disordered" evidence="1">
    <location>
        <begin position="129"/>
        <end position="204"/>
    </location>
</feature>
<dbReference type="GO" id="GO:0003735">
    <property type="term" value="F:structural constituent of ribosome"/>
    <property type="evidence" value="ECO:0007669"/>
    <property type="project" value="TreeGrafter"/>
</dbReference>
<evidence type="ECO:0000313" key="3">
    <source>
        <dbReference type="EMBL" id="GAY72718.1"/>
    </source>
</evidence>
<dbReference type="Pfam" id="PF00575">
    <property type="entry name" value="S1"/>
    <property type="match status" value="1"/>
</dbReference>
<keyword evidence="4" id="KW-1185">Reference proteome</keyword>
<dbReference type="EMBL" id="BEXA01000002">
    <property type="protein sequence ID" value="GAY72718.1"/>
    <property type="molecule type" value="Genomic_DNA"/>
</dbReference>
<dbReference type="PROSITE" id="PS50126">
    <property type="entry name" value="S1"/>
    <property type="match status" value="1"/>
</dbReference>
<comment type="caution">
    <text evidence="3">The sequence shown here is derived from an EMBL/GenBank/DDBJ whole genome shotgun (WGS) entry which is preliminary data.</text>
</comment>
<organism evidence="3 4">
    <name type="scientific">Lentilactobacillus kosonis</name>
    <dbReference type="NCBI Taxonomy" id="2810561"/>
    <lineage>
        <taxon>Bacteria</taxon>
        <taxon>Bacillati</taxon>
        <taxon>Bacillota</taxon>
        <taxon>Bacilli</taxon>
        <taxon>Lactobacillales</taxon>
        <taxon>Lactobacillaceae</taxon>
        <taxon>Lentilactobacillus</taxon>
    </lineage>
</organism>
<dbReference type="InterPro" id="IPR012340">
    <property type="entry name" value="NA-bd_OB-fold"/>
</dbReference>
<dbReference type="SUPFAM" id="SSF50249">
    <property type="entry name" value="Nucleic acid-binding proteins"/>
    <property type="match status" value="1"/>
</dbReference>
<proteinExistence type="predicted"/>
<dbReference type="AlphaFoldDB" id="A0A401FKB7"/>
<dbReference type="GO" id="GO:0006412">
    <property type="term" value="P:translation"/>
    <property type="evidence" value="ECO:0007669"/>
    <property type="project" value="TreeGrafter"/>
</dbReference>
<accession>A0A401FKB7</accession>
<dbReference type="GO" id="GO:0003729">
    <property type="term" value="F:mRNA binding"/>
    <property type="evidence" value="ECO:0007669"/>
    <property type="project" value="TreeGrafter"/>
</dbReference>
<sequence>MGLTKKLKRKFANVLDEVAVTTSEYERRAIDAERDTDAMKKAEYMNDHVGEEFDAVISSVLKFGMFIELPNTVEGLVHISRMDDDYYEYVEQFMALVGRNTRRTYKMGQPIRVKVINVDVEQSAVDFDIVDPQNTPTSDILPKRRHNDNYRGGNRQNSNSNNRNGNRNNSNNRNGRNNNRNSNSNNSNHSSGNRSRNNSNSRKH</sequence>
<dbReference type="PANTHER" id="PTHR10724:SF10">
    <property type="entry name" value="S1 RNA-BINDING DOMAIN-CONTAINING PROTEIN 1"/>
    <property type="match status" value="1"/>
</dbReference>
<feature type="domain" description="S1 motif" evidence="2">
    <location>
        <begin position="50"/>
        <end position="130"/>
    </location>
</feature>
<name>A0A401FKB7_9LACO</name>
<feature type="compositionally biased region" description="Low complexity" evidence="1">
    <location>
        <begin position="151"/>
        <end position="204"/>
    </location>
</feature>
<gene>
    <name evidence="3" type="ORF">NBRC111893_864</name>
</gene>
<dbReference type="Proteomes" id="UP000286974">
    <property type="component" value="Unassembled WGS sequence"/>
</dbReference>
<dbReference type="SMART" id="SM00316">
    <property type="entry name" value="S1"/>
    <property type="match status" value="1"/>
</dbReference>
<evidence type="ECO:0000256" key="1">
    <source>
        <dbReference type="SAM" id="MobiDB-lite"/>
    </source>
</evidence>
<dbReference type="PANTHER" id="PTHR10724">
    <property type="entry name" value="30S RIBOSOMAL PROTEIN S1"/>
    <property type="match status" value="1"/>
</dbReference>
<protein>
    <submittedName>
        <fullName evidence="3">3'-to-5' exoribonuclease RNase R</fullName>
    </submittedName>
</protein>
<dbReference type="CDD" id="cd04471">
    <property type="entry name" value="S1_RNase_R"/>
    <property type="match status" value="1"/>
</dbReference>
<evidence type="ECO:0000313" key="4">
    <source>
        <dbReference type="Proteomes" id="UP000286974"/>
    </source>
</evidence>
<dbReference type="Gene3D" id="2.40.50.140">
    <property type="entry name" value="Nucleic acid-binding proteins"/>
    <property type="match status" value="1"/>
</dbReference>
<dbReference type="InterPro" id="IPR050437">
    <property type="entry name" value="Ribos_protein_bS1-like"/>
</dbReference>
<dbReference type="InterPro" id="IPR003029">
    <property type="entry name" value="S1_domain"/>
</dbReference>